<dbReference type="InterPro" id="IPR056884">
    <property type="entry name" value="NPHP3-like_N"/>
</dbReference>
<evidence type="ECO:0000259" key="2">
    <source>
        <dbReference type="PROSITE" id="PS50837"/>
    </source>
</evidence>
<dbReference type="SUPFAM" id="SSF52540">
    <property type="entry name" value="P-loop containing nucleoside triphosphate hydrolases"/>
    <property type="match status" value="1"/>
</dbReference>
<feature type="domain" description="NACHT" evidence="2">
    <location>
        <begin position="82"/>
        <end position="194"/>
    </location>
</feature>
<dbReference type="Proteomes" id="UP000807306">
    <property type="component" value="Unassembled WGS sequence"/>
</dbReference>
<reference evidence="3" key="1">
    <citation type="submission" date="2020-11" db="EMBL/GenBank/DDBJ databases">
        <authorList>
            <consortium name="DOE Joint Genome Institute"/>
            <person name="Ahrendt S."/>
            <person name="Riley R."/>
            <person name="Andreopoulos W."/>
            <person name="Labutti K."/>
            <person name="Pangilinan J."/>
            <person name="Ruiz-Duenas F.J."/>
            <person name="Barrasa J.M."/>
            <person name="Sanchez-Garcia M."/>
            <person name="Camarero S."/>
            <person name="Miyauchi S."/>
            <person name="Serrano A."/>
            <person name="Linde D."/>
            <person name="Babiker R."/>
            <person name="Drula E."/>
            <person name="Ayuso-Fernandez I."/>
            <person name="Pacheco R."/>
            <person name="Padilla G."/>
            <person name="Ferreira P."/>
            <person name="Barriuso J."/>
            <person name="Kellner H."/>
            <person name="Castanera R."/>
            <person name="Alfaro M."/>
            <person name="Ramirez L."/>
            <person name="Pisabarro A.G."/>
            <person name="Kuo A."/>
            <person name="Tritt A."/>
            <person name="Lipzen A."/>
            <person name="He G."/>
            <person name="Yan M."/>
            <person name="Ng V."/>
            <person name="Cullen D."/>
            <person name="Martin F."/>
            <person name="Rosso M.-N."/>
            <person name="Henrissat B."/>
            <person name="Hibbett D."/>
            <person name="Martinez A.T."/>
            <person name="Grigoriev I.V."/>
        </authorList>
    </citation>
    <scope>NUCLEOTIDE SEQUENCE</scope>
    <source>
        <strain evidence="3">CBS 506.95</strain>
    </source>
</reference>
<organism evidence="3 4">
    <name type="scientific">Crepidotus variabilis</name>
    <dbReference type="NCBI Taxonomy" id="179855"/>
    <lineage>
        <taxon>Eukaryota</taxon>
        <taxon>Fungi</taxon>
        <taxon>Dikarya</taxon>
        <taxon>Basidiomycota</taxon>
        <taxon>Agaricomycotina</taxon>
        <taxon>Agaricomycetes</taxon>
        <taxon>Agaricomycetidae</taxon>
        <taxon>Agaricales</taxon>
        <taxon>Agaricineae</taxon>
        <taxon>Crepidotaceae</taxon>
        <taxon>Crepidotus</taxon>
    </lineage>
</organism>
<accession>A0A9P6JSD8</accession>
<keyword evidence="1" id="KW-0677">Repeat</keyword>
<dbReference type="PANTHER" id="PTHR10039:SF14">
    <property type="entry name" value="NACHT DOMAIN-CONTAINING PROTEIN"/>
    <property type="match status" value="1"/>
</dbReference>
<dbReference type="InterPro" id="IPR027417">
    <property type="entry name" value="P-loop_NTPase"/>
</dbReference>
<name>A0A9P6JSD8_9AGAR</name>
<evidence type="ECO:0000313" key="4">
    <source>
        <dbReference type="Proteomes" id="UP000807306"/>
    </source>
</evidence>
<proteinExistence type="predicted"/>
<sequence>MNTHSKIDILPGARNVLINHSTFNVGCGPTLNVLYQATSKDATHDAVRLEPPARCHVDTRKTVLQQLIEWAQTKRRGSSTSLMLWLAGPAGAGKSAIAQTICEIWHKEGRLGANYFFSRSSGRTDCRFLFPTIAYQLAVLVPALKVAIEKEVQDDPSIVNAQIETQFKRLILKPVLSLHTETAPLIVVIDGLDECDGAECQTRVIGVISSALRNRHLPLRFVIASRPEPWIESTLNSSHSYPLLSTITLKHDVEADRDIMAFYKSEFKRIRRTSGHCYHLSVHNLDPEWPRQDDLDELVERASGQFIYAATVTRFVSEPGYKPKDRLCQLMAPRPQGPQLDRLDNLYRLILSTVPNWEVTRKVLGALSAMLHPRSGAYLVVTLVREYPDILEQLFGFERGDVYHALWNVHSLVYVPESLSNIREDLDVHEYATLLRQRDHQVKFYHKSFIDFLHDSCRSRELFINMADSHRSLAIKCLRALQNLSLKPISRINYITWSYAQQYWDEHCILTGDQSNRDLIITLANFNFSSSYFMPLKLSSDQNEQESWRRLALLEICERGLPCPQLRDVDRVVGSLALLGFKPVYFSPRYIRDWLERQQDISFMSRRYLILLLKLNLIPEGLY</sequence>
<dbReference type="PROSITE" id="PS50837">
    <property type="entry name" value="NACHT"/>
    <property type="match status" value="1"/>
</dbReference>
<evidence type="ECO:0000313" key="3">
    <source>
        <dbReference type="EMBL" id="KAF9530659.1"/>
    </source>
</evidence>
<dbReference type="AlphaFoldDB" id="A0A9P6JSD8"/>
<keyword evidence="4" id="KW-1185">Reference proteome</keyword>
<gene>
    <name evidence="3" type="ORF">CPB83DRAFT_152601</name>
</gene>
<dbReference type="EMBL" id="MU157838">
    <property type="protein sequence ID" value="KAF9530659.1"/>
    <property type="molecule type" value="Genomic_DNA"/>
</dbReference>
<dbReference type="Gene3D" id="3.40.50.300">
    <property type="entry name" value="P-loop containing nucleotide triphosphate hydrolases"/>
    <property type="match status" value="1"/>
</dbReference>
<dbReference type="Pfam" id="PF24883">
    <property type="entry name" value="NPHP3_N"/>
    <property type="match status" value="1"/>
</dbReference>
<protein>
    <recommendedName>
        <fullName evidence="2">NACHT domain-containing protein</fullName>
    </recommendedName>
</protein>
<dbReference type="OrthoDB" id="5967843at2759"/>
<dbReference type="InterPro" id="IPR007111">
    <property type="entry name" value="NACHT_NTPase"/>
</dbReference>
<dbReference type="PANTHER" id="PTHR10039">
    <property type="entry name" value="AMELOGENIN"/>
    <property type="match status" value="1"/>
</dbReference>
<evidence type="ECO:0000256" key="1">
    <source>
        <dbReference type="ARBA" id="ARBA00022737"/>
    </source>
</evidence>
<comment type="caution">
    <text evidence="3">The sequence shown here is derived from an EMBL/GenBank/DDBJ whole genome shotgun (WGS) entry which is preliminary data.</text>
</comment>